<accession>A0A9D4MAZ4</accession>
<comment type="caution">
    <text evidence="2">The sequence shown here is derived from an EMBL/GenBank/DDBJ whole genome shotgun (WGS) entry which is preliminary data.</text>
</comment>
<keyword evidence="1" id="KW-0732">Signal</keyword>
<organism evidence="2 3">
    <name type="scientific">Dreissena polymorpha</name>
    <name type="common">Zebra mussel</name>
    <name type="synonym">Mytilus polymorpha</name>
    <dbReference type="NCBI Taxonomy" id="45954"/>
    <lineage>
        <taxon>Eukaryota</taxon>
        <taxon>Metazoa</taxon>
        <taxon>Spiralia</taxon>
        <taxon>Lophotrochozoa</taxon>
        <taxon>Mollusca</taxon>
        <taxon>Bivalvia</taxon>
        <taxon>Autobranchia</taxon>
        <taxon>Heteroconchia</taxon>
        <taxon>Euheterodonta</taxon>
        <taxon>Imparidentia</taxon>
        <taxon>Neoheterodontei</taxon>
        <taxon>Myida</taxon>
        <taxon>Dreissenoidea</taxon>
        <taxon>Dreissenidae</taxon>
        <taxon>Dreissena</taxon>
    </lineage>
</organism>
<dbReference type="PANTHER" id="PTHR45908:SF11">
    <property type="entry name" value="FUNGAL LIPASE-LIKE DOMAIN-CONTAINING PROTEIN"/>
    <property type="match status" value="1"/>
</dbReference>
<dbReference type="Gene3D" id="3.40.50.1820">
    <property type="entry name" value="alpha/beta hydrolase"/>
    <property type="match status" value="1"/>
</dbReference>
<evidence type="ECO:0000256" key="1">
    <source>
        <dbReference type="SAM" id="SignalP"/>
    </source>
</evidence>
<keyword evidence="3" id="KW-1185">Reference proteome</keyword>
<reference evidence="2" key="2">
    <citation type="submission" date="2020-11" db="EMBL/GenBank/DDBJ databases">
        <authorList>
            <person name="McCartney M.A."/>
            <person name="Auch B."/>
            <person name="Kono T."/>
            <person name="Mallez S."/>
            <person name="Becker A."/>
            <person name="Gohl D.M."/>
            <person name="Silverstein K.A.T."/>
            <person name="Koren S."/>
            <person name="Bechman K.B."/>
            <person name="Herman A."/>
            <person name="Abrahante J.E."/>
            <person name="Garbe J."/>
        </authorList>
    </citation>
    <scope>NUCLEOTIDE SEQUENCE</scope>
    <source>
        <strain evidence="2">Duluth1</strain>
        <tissue evidence="2">Whole animal</tissue>
    </source>
</reference>
<feature type="chain" id="PRO_5039526131" evidence="1">
    <location>
        <begin position="27"/>
        <end position="230"/>
    </location>
</feature>
<dbReference type="AlphaFoldDB" id="A0A9D4MAZ4"/>
<evidence type="ECO:0000313" key="3">
    <source>
        <dbReference type="Proteomes" id="UP000828390"/>
    </source>
</evidence>
<proteinExistence type="predicted"/>
<feature type="signal peptide" evidence="1">
    <location>
        <begin position="1"/>
        <end position="26"/>
    </location>
</feature>
<dbReference type="SUPFAM" id="SSF53474">
    <property type="entry name" value="alpha/beta-Hydrolases"/>
    <property type="match status" value="1"/>
</dbReference>
<dbReference type="InterPro" id="IPR029058">
    <property type="entry name" value="AB_hydrolase_fold"/>
</dbReference>
<dbReference type="Proteomes" id="UP000828390">
    <property type="component" value="Unassembled WGS sequence"/>
</dbReference>
<dbReference type="PANTHER" id="PTHR45908">
    <property type="entry name" value="PROTEIN CBG11750-RELATED"/>
    <property type="match status" value="1"/>
</dbReference>
<dbReference type="EMBL" id="JAIWYP010000002">
    <property type="protein sequence ID" value="KAH3874192.1"/>
    <property type="molecule type" value="Genomic_DNA"/>
</dbReference>
<gene>
    <name evidence="2" type="ORF">DPMN_037434</name>
</gene>
<name>A0A9D4MAZ4_DREPO</name>
<reference evidence="2" key="1">
    <citation type="journal article" date="2019" name="bioRxiv">
        <title>The Genome of the Zebra Mussel, Dreissena polymorpha: A Resource for Invasive Species Research.</title>
        <authorList>
            <person name="McCartney M.A."/>
            <person name="Auch B."/>
            <person name="Kono T."/>
            <person name="Mallez S."/>
            <person name="Zhang Y."/>
            <person name="Obille A."/>
            <person name="Becker A."/>
            <person name="Abrahante J.E."/>
            <person name="Garbe J."/>
            <person name="Badalamenti J.P."/>
            <person name="Herman A."/>
            <person name="Mangelson H."/>
            <person name="Liachko I."/>
            <person name="Sullivan S."/>
            <person name="Sone E.D."/>
            <person name="Koren S."/>
            <person name="Silverstein K.A.T."/>
            <person name="Beckman K.B."/>
            <person name="Gohl D.M."/>
        </authorList>
    </citation>
    <scope>NUCLEOTIDE SEQUENCE</scope>
    <source>
        <strain evidence="2">Duluth1</strain>
        <tissue evidence="2">Whole animal</tissue>
    </source>
</reference>
<sequence>MACMRTQVRVITVAVILFNVINGTNSASCDSQKSCSSCTNKNLFVPREIVECNWCPLDRKCHNVRDTSGTVNNPCNEIDDIDDINIKEKSTCYRDVSSTATYNPEMAVLFANLSAVAYADAENLHNCLRKIHKDTPGYDFEIHEAIGRKCPFILDYKECFAYTAISHAKKMIVLSFRGSDGFWQVFDQFISSYKNPIPFRDVASGNVFEYFRAAFTRLYDPCIQKSWVAR</sequence>
<protein>
    <submittedName>
        <fullName evidence="2">Uncharacterized protein</fullName>
    </submittedName>
</protein>
<evidence type="ECO:0000313" key="2">
    <source>
        <dbReference type="EMBL" id="KAH3874192.1"/>
    </source>
</evidence>